<evidence type="ECO:0000256" key="1">
    <source>
        <dbReference type="SAM" id="Phobius"/>
    </source>
</evidence>
<evidence type="ECO:0000313" key="2">
    <source>
        <dbReference type="EMBL" id="KAE9590335.1"/>
    </source>
</evidence>
<keyword evidence="1" id="KW-0472">Membrane</keyword>
<sequence>MKVAVNVEEHQAPILIAPSSPLPMKSSSIVLPSVFTCTFIIHAYVLFIILVSIGAF</sequence>
<comment type="caution">
    <text evidence="2">The sequence shown here is derived from an EMBL/GenBank/DDBJ whole genome shotgun (WGS) entry which is preliminary data.</text>
</comment>
<dbReference type="AlphaFoldDB" id="A0A6A4NHT6"/>
<accession>A0A6A4NHT6</accession>
<reference evidence="3" key="1">
    <citation type="journal article" date="2020" name="Nat. Commun.">
        <title>Genome sequence of the cluster root forming white lupin.</title>
        <authorList>
            <person name="Hufnagel B."/>
            <person name="Marques A."/>
            <person name="Soriano A."/>
            <person name="Marques L."/>
            <person name="Divol F."/>
            <person name="Doumas P."/>
            <person name="Sallet E."/>
            <person name="Mancinotti D."/>
            <person name="Carrere S."/>
            <person name="Marande W."/>
            <person name="Arribat S."/>
            <person name="Keller J."/>
            <person name="Huneau C."/>
            <person name="Blein T."/>
            <person name="Aime D."/>
            <person name="Laguerre M."/>
            <person name="Taylor J."/>
            <person name="Schubert V."/>
            <person name="Nelson M."/>
            <person name="Geu-Flores F."/>
            <person name="Crespi M."/>
            <person name="Gallardo-Guerrero K."/>
            <person name="Delaux P.-M."/>
            <person name="Salse J."/>
            <person name="Berges H."/>
            <person name="Guyot R."/>
            <person name="Gouzy J."/>
            <person name="Peret B."/>
        </authorList>
    </citation>
    <scope>NUCLEOTIDE SEQUENCE [LARGE SCALE GENOMIC DNA]</scope>
    <source>
        <strain evidence="3">cv. Amiga</strain>
    </source>
</reference>
<dbReference type="EMBL" id="WOCE01000021">
    <property type="protein sequence ID" value="KAE9590335.1"/>
    <property type="molecule type" value="Genomic_DNA"/>
</dbReference>
<dbReference type="Proteomes" id="UP000447434">
    <property type="component" value="Chromosome 21"/>
</dbReference>
<name>A0A6A4NHT6_LUPAL</name>
<evidence type="ECO:0000313" key="3">
    <source>
        <dbReference type="Proteomes" id="UP000447434"/>
    </source>
</evidence>
<feature type="transmembrane region" description="Helical" evidence="1">
    <location>
        <begin position="29"/>
        <end position="53"/>
    </location>
</feature>
<organism evidence="2 3">
    <name type="scientific">Lupinus albus</name>
    <name type="common">White lupine</name>
    <name type="synonym">Lupinus termis</name>
    <dbReference type="NCBI Taxonomy" id="3870"/>
    <lineage>
        <taxon>Eukaryota</taxon>
        <taxon>Viridiplantae</taxon>
        <taxon>Streptophyta</taxon>
        <taxon>Embryophyta</taxon>
        <taxon>Tracheophyta</taxon>
        <taxon>Spermatophyta</taxon>
        <taxon>Magnoliopsida</taxon>
        <taxon>eudicotyledons</taxon>
        <taxon>Gunneridae</taxon>
        <taxon>Pentapetalae</taxon>
        <taxon>rosids</taxon>
        <taxon>fabids</taxon>
        <taxon>Fabales</taxon>
        <taxon>Fabaceae</taxon>
        <taxon>Papilionoideae</taxon>
        <taxon>50 kb inversion clade</taxon>
        <taxon>genistoids sensu lato</taxon>
        <taxon>core genistoids</taxon>
        <taxon>Genisteae</taxon>
        <taxon>Lupinus</taxon>
    </lineage>
</organism>
<proteinExistence type="predicted"/>
<protein>
    <recommendedName>
        <fullName evidence="4">Transmembrane protein</fullName>
    </recommendedName>
</protein>
<evidence type="ECO:0008006" key="4">
    <source>
        <dbReference type="Google" id="ProtNLM"/>
    </source>
</evidence>
<gene>
    <name evidence="2" type="ORF">Lalb_Chr21g0318511</name>
</gene>
<keyword evidence="3" id="KW-1185">Reference proteome</keyword>
<keyword evidence="1" id="KW-1133">Transmembrane helix</keyword>
<keyword evidence="1" id="KW-0812">Transmembrane</keyword>